<name>A0ABW4FKB7_9PSEU</name>
<evidence type="ECO:0000313" key="2">
    <source>
        <dbReference type="EMBL" id="MFD1530399.1"/>
    </source>
</evidence>
<dbReference type="Proteomes" id="UP001597145">
    <property type="component" value="Unassembled WGS sequence"/>
</dbReference>
<evidence type="ECO:0000313" key="3">
    <source>
        <dbReference type="Proteomes" id="UP001597145"/>
    </source>
</evidence>
<dbReference type="EMBL" id="JBHUCP010000008">
    <property type="protein sequence ID" value="MFD1530399.1"/>
    <property type="molecule type" value="Genomic_DNA"/>
</dbReference>
<dbReference type="RefSeq" id="WP_343987541.1">
    <property type="nucleotide sequence ID" value="NZ_BAAAJG010000029.1"/>
</dbReference>
<evidence type="ECO:0000256" key="1">
    <source>
        <dbReference type="SAM" id="MobiDB-lite"/>
    </source>
</evidence>
<gene>
    <name evidence="2" type="ORF">ACFSCY_13185</name>
</gene>
<accession>A0ABW4FKB7</accession>
<keyword evidence="3" id="KW-1185">Reference proteome</keyword>
<feature type="region of interest" description="Disordered" evidence="1">
    <location>
        <begin position="1"/>
        <end position="26"/>
    </location>
</feature>
<feature type="compositionally biased region" description="Basic and acidic residues" evidence="1">
    <location>
        <begin position="12"/>
        <end position="22"/>
    </location>
</feature>
<feature type="compositionally biased region" description="Polar residues" evidence="1">
    <location>
        <begin position="1"/>
        <end position="11"/>
    </location>
</feature>
<proteinExistence type="predicted"/>
<reference evidence="3" key="1">
    <citation type="journal article" date="2019" name="Int. J. Syst. Evol. Microbiol.">
        <title>The Global Catalogue of Microorganisms (GCM) 10K type strain sequencing project: providing services to taxonomists for standard genome sequencing and annotation.</title>
        <authorList>
            <consortium name="The Broad Institute Genomics Platform"/>
            <consortium name="The Broad Institute Genome Sequencing Center for Infectious Disease"/>
            <person name="Wu L."/>
            <person name="Ma J."/>
        </authorList>
    </citation>
    <scope>NUCLEOTIDE SEQUENCE [LARGE SCALE GENOMIC DNA]</scope>
    <source>
        <strain evidence="3">JCM 12165</strain>
    </source>
</reference>
<comment type="caution">
    <text evidence="2">The sequence shown here is derived from an EMBL/GenBank/DDBJ whole genome shotgun (WGS) entry which is preliminary data.</text>
</comment>
<protein>
    <submittedName>
        <fullName evidence="2">Uncharacterized protein</fullName>
    </submittedName>
</protein>
<organism evidence="2 3">
    <name type="scientific">Pseudonocardia aurantiaca</name>
    <dbReference type="NCBI Taxonomy" id="75290"/>
    <lineage>
        <taxon>Bacteria</taxon>
        <taxon>Bacillati</taxon>
        <taxon>Actinomycetota</taxon>
        <taxon>Actinomycetes</taxon>
        <taxon>Pseudonocardiales</taxon>
        <taxon>Pseudonocardiaceae</taxon>
        <taxon>Pseudonocardia</taxon>
    </lineage>
</organism>
<sequence>MSELASESMSQRLREAQAERSEVAMSGNVNEATMTILGTILGEAAHG</sequence>